<evidence type="ECO:0000256" key="6">
    <source>
        <dbReference type="ARBA" id="ARBA00023136"/>
    </source>
</evidence>
<dbReference type="GO" id="GO:0016491">
    <property type="term" value="F:oxidoreductase activity"/>
    <property type="evidence" value="ECO:0007669"/>
    <property type="project" value="UniProtKB-KW"/>
</dbReference>
<dbReference type="RefSeq" id="WP_096258980.1">
    <property type="nucleotide sequence ID" value="NZ_BDME01000002.1"/>
</dbReference>
<comment type="catalytic activity">
    <reaction evidence="7">
        <text>a quinone + NADH + 5 H(+)(in) = a quinol + NAD(+) + 4 H(+)(out)</text>
        <dbReference type="Rhea" id="RHEA:57888"/>
        <dbReference type="ChEBI" id="CHEBI:15378"/>
        <dbReference type="ChEBI" id="CHEBI:24646"/>
        <dbReference type="ChEBI" id="CHEBI:57540"/>
        <dbReference type="ChEBI" id="CHEBI:57945"/>
        <dbReference type="ChEBI" id="CHEBI:132124"/>
    </reaction>
</comment>
<evidence type="ECO:0000256" key="8">
    <source>
        <dbReference type="SAM" id="Phobius"/>
    </source>
</evidence>
<comment type="similarity">
    <text evidence="2 7">Belongs to the complex I subunit 3 family.</text>
</comment>
<dbReference type="Gene3D" id="1.20.58.1610">
    <property type="entry name" value="NADH:ubiquinone/plastoquinone oxidoreductase, chain 3"/>
    <property type="match status" value="1"/>
</dbReference>
<reference evidence="9 10" key="1">
    <citation type="journal article" date="2017" name="Syst. Appl. Microbiol.">
        <title>Lebetimonas natsushimae sp. nov., a novel strictly anaerobic, moderately thermophilic chemoautotroph isolated from a deep-sea hydrothermal vent polychaete nest in the Mid-Okinawa Trough.</title>
        <authorList>
            <person name="Nagata R."/>
            <person name="Takaki Y."/>
            <person name="Tame A."/>
            <person name="Nunoura T."/>
            <person name="Muto H."/>
            <person name="Mino S."/>
            <person name="Sawayama S."/>
            <person name="Takai K."/>
            <person name="Nakagawa S."/>
        </authorList>
    </citation>
    <scope>NUCLEOTIDE SEQUENCE [LARGE SCALE GENOMIC DNA]</scope>
    <source>
        <strain evidence="9 10">HS1857</strain>
    </source>
</reference>
<accession>A0A292YCB1</accession>
<dbReference type="GO" id="GO:0005886">
    <property type="term" value="C:plasma membrane"/>
    <property type="evidence" value="ECO:0007669"/>
    <property type="project" value="UniProtKB-SubCell"/>
</dbReference>
<dbReference type="Proteomes" id="UP000217944">
    <property type="component" value="Unassembled WGS sequence"/>
</dbReference>
<name>A0A292YCB1_9BACT</name>
<keyword evidence="7" id="KW-0874">Quinone</keyword>
<comment type="function">
    <text evidence="7">NDH-1 shuttles electrons from NADH, via FMN and iron-sulfur (Fe-S) centers, to quinones in the respiratory chain.</text>
</comment>
<comment type="subcellular location">
    <subcellularLocation>
        <location evidence="7">Cell membrane</location>
        <topology evidence="7">Multi-pass membrane protein</topology>
    </subcellularLocation>
    <subcellularLocation>
        <location evidence="1">Membrane</location>
    </subcellularLocation>
</comment>
<dbReference type="InterPro" id="IPR000440">
    <property type="entry name" value="NADH_UbQ/plastoQ_OxRdtase_su3"/>
</dbReference>
<keyword evidence="6 8" id="KW-0472">Membrane</keyword>
<dbReference type="PANTHER" id="PTHR11058:SF9">
    <property type="entry name" value="NADH-UBIQUINONE OXIDOREDUCTASE CHAIN 3"/>
    <property type="match status" value="1"/>
</dbReference>
<keyword evidence="3" id="KW-0813">Transport</keyword>
<evidence type="ECO:0000313" key="10">
    <source>
        <dbReference type="Proteomes" id="UP000217944"/>
    </source>
</evidence>
<dbReference type="GO" id="GO:0030964">
    <property type="term" value="C:NADH dehydrogenase complex"/>
    <property type="evidence" value="ECO:0007669"/>
    <property type="project" value="TreeGrafter"/>
</dbReference>
<feature type="transmembrane region" description="Helical" evidence="8">
    <location>
        <begin position="56"/>
        <end position="78"/>
    </location>
</feature>
<keyword evidence="5 8" id="KW-1133">Transmembrane helix</keyword>
<evidence type="ECO:0000313" key="9">
    <source>
        <dbReference type="EMBL" id="GAX87697.1"/>
    </source>
</evidence>
<feature type="transmembrane region" description="Helical" evidence="8">
    <location>
        <begin position="84"/>
        <end position="103"/>
    </location>
</feature>
<comment type="caution">
    <text evidence="9">The sequence shown here is derived from an EMBL/GenBank/DDBJ whole genome shotgun (WGS) entry which is preliminary data.</text>
</comment>
<dbReference type="EMBL" id="BDME01000002">
    <property type="protein sequence ID" value="GAX87697.1"/>
    <property type="molecule type" value="Genomic_DNA"/>
</dbReference>
<organism evidence="9 10">
    <name type="scientific">Lebetimonas natsushimae</name>
    <dbReference type="NCBI Taxonomy" id="1936991"/>
    <lineage>
        <taxon>Bacteria</taxon>
        <taxon>Pseudomonadati</taxon>
        <taxon>Campylobacterota</taxon>
        <taxon>Epsilonproteobacteria</taxon>
        <taxon>Nautiliales</taxon>
        <taxon>Nautiliaceae</taxon>
        <taxon>Lebetimonas</taxon>
    </lineage>
</organism>
<proteinExistence type="inferred from homology"/>
<evidence type="ECO:0000256" key="1">
    <source>
        <dbReference type="ARBA" id="ARBA00004370"/>
    </source>
</evidence>
<dbReference type="InterPro" id="IPR038430">
    <property type="entry name" value="NDAH_ubi_oxred_su3_sf"/>
</dbReference>
<dbReference type="PANTHER" id="PTHR11058">
    <property type="entry name" value="NADH-UBIQUINONE OXIDOREDUCTASE CHAIN 3"/>
    <property type="match status" value="1"/>
</dbReference>
<dbReference type="OrthoDB" id="5373070at2"/>
<dbReference type="EC" id="7.1.1.-" evidence="7"/>
<evidence type="ECO:0000256" key="3">
    <source>
        <dbReference type="ARBA" id="ARBA00022448"/>
    </source>
</evidence>
<dbReference type="GO" id="GO:0008137">
    <property type="term" value="F:NADH dehydrogenase (ubiquinone) activity"/>
    <property type="evidence" value="ECO:0007669"/>
    <property type="project" value="InterPro"/>
</dbReference>
<dbReference type="AlphaFoldDB" id="A0A292YCB1"/>
<keyword evidence="7" id="KW-0520">NAD</keyword>
<sequence length="112" mass="12251">MGLILTIASGLVAGILLLYLLGIIIAPFNPGDIKNDHFECGLPPSSESPSKANFNYFIFAISFIVFDMAGLFFSLFVFADDKDALNWAMVFGILLFAAITISMKEYRNAKSS</sequence>
<keyword evidence="10" id="KW-1185">Reference proteome</keyword>
<feature type="transmembrane region" description="Helical" evidence="8">
    <location>
        <begin position="6"/>
        <end position="28"/>
    </location>
</feature>
<gene>
    <name evidence="9" type="ORF">LNAT_P0994</name>
</gene>
<evidence type="ECO:0000256" key="5">
    <source>
        <dbReference type="ARBA" id="ARBA00022989"/>
    </source>
</evidence>
<evidence type="ECO:0000256" key="2">
    <source>
        <dbReference type="ARBA" id="ARBA00008472"/>
    </source>
</evidence>
<keyword evidence="9" id="KW-0560">Oxidoreductase</keyword>
<keyword evidence="4 7" id="KW-0812">Transmembrane</keyword>
<evidence type="ECO:0000256" key="4">
    <source>
        <dbReference type="ARBA" id="ARBA00022692"/>
    </source>
</evidence>
<dbReference type="GO" id="GO:0048038">
    <property type="term" value="F:quinone binding"/>
    <property type="evidence" value="ECO:0007669"/>
    <property type="project" value="UniProtKB-KW"/>
</dbReference>
<evidence type="ECO:0000256" key="7">
    <source>
        <dbReference type="RuleBase" id="RU003639"/>
    </source>
</evidence>
<protein>
    <recommendedName>
        <fullName evidence="7">NADH-quinone oxidoreductase subunit</fullName>
        <ecNumber evidence="7">7.1.1.-</ecNumber>
    </recommendedName>
</protein>
<dbReference type="Pfam" id="PF00507">
    <property type="entry name" value="Oxidored_q4"/>
    <property type="match status" value="1"/>
</dbReference>